<dbReference type="InterPro" id="IPR051480">
    <property type="entry name" value="Endocytic_GEF_Adapter"/>
</dbReference>
<dbReference type="GO" id="GO:0035025">
    <property type="term" value="P:positive regulation of Rho protein signal transduction"/>
    <property type="evidence" value="ECO:0007669"/>
    <property type="project" value="TreeGrafter"/>
</dbReference>
<evidence type="ECO:0000256" key="3">
    <source>
        <dbReference type="SAM" id="MobiDB-lite"/>
    </source>
</evidence>
<evidence type="ECO:0000313" key="6">
    <source>
        <dbReference type="Proteomes" id="UP001182556"/>
    </source>
</evidence>
<feature type="compositionally biased region" description="Polar residues" evidence="3">
    <location>
        <begin position="409"/>
        <end position="427"/>
    </location>
</feature>
<feature type="domain" description="DH" evidence="4">
    <location>
        <begin position="254"/>
        <end position="598"/>
    </location>
</feature>
<name>A0AAD9FWM9_PAPLA</name>
<gene>
    <name evidence="5" type="ORF">DB88DRAFT_42191</name>
</gene>
<organism evidence="5 6">
    <name type="scientific">Papiliotrema laurentii</name>
    <name type="common">Cryptococcus laurentii</name>
    <dbReference type="NCBI Taxonomy" id="5418"/>
    <lineage>
        <taxon>Eukaryota</taxon>
        <taxon>Fungi</taxon>
        <taxon>Dikarya</taxon>
        <taxon>Basidiomycota</taxon>
        <taxon>Agaricomycotina</taxon>
        <taxon>Tremellomycetes</taxon>
        <taxon>Tremellales</taxon>
        <taxon>Rhynchogastremaceae</taxon>
        <taxon>Papiliotrema</taxon>
    </lineage>
</organism>
<evidence type="ECO:0000313" key="5">
    <source>
        <dbReference type="EMBL" id="KAK1927647.1"/>
    </source>
</evidence>
<dbReference type="InterPro" id="IPR000219">
    <property type="entry name" value="DH_dom"/>
</dbReference>
<dbReference type="EMBL" id="JAODAN010000001">
    <property type="protein sequence ID" value="KAK1927647.1"/>
    <property type="molecule type" value="Genomic_DNA"/>
</dbReference>
<accession>A0AAD9FWM9</accession>
<dbReference type="PANTHER" id="PTHR46006">
    <property type="entry name" value="RHO GUANINE NUCLEOTIDE EXCHANGE FACTOR AT 64C, ISOFORM A"/>
    <property type="match status" value="1"/>
</dbReference>
<comment type="caution">
    <text evidence="5">The sequence shown here is derived from an EMBL/GenBank/DDBJ whole genome shotgun (WGS) entry which is preliminary data.</text>
</comment>
<reference evidence="5" key="1">
    <citation type="submission" date="2023-02" db="EMBL/GenBank/DDBJ databases">
        <title>Identification and recombinant expression of a fungal hydrolase from Papiliotrema laurentii that hydrolyzes apple cutin and clears colloidal polyester polyurethane.</title>
        <authorList>
            <consortium name="DOE Joint Genome Institute"/>
            <person name="Roman V.A."/>
            <person name="Bojanowski C."/>
            <person name="Crable B.R."/>
            <person name="Wagner D.N."/>
            <person name="Hung C.S."/>
            <person name="Nadeau L.J."/>
            <person name="Schratz L."/>
            <person name="Haridas S."/>
            <person name="Pangilinan J."/>
            <person name="Lipzen A."/>
            <person name="Na H."/>
            <person name="Yan M."/>
            <person name="Ng V."/>
            <person name="Grigoriev I.V."/>
            <person name="Spatafora J.W."/>
            <person name="Barlow D."/>
            <person name="Biffinger J."/>
            <person name="Kelley-Loughnane N."/>
            <person name="Varaljay V.A."/>
            <person name="Crookes-Goodson W.J."/>
        </authorList>
    </citation>
    <scope>NUCLEOTIDE SEQUENCE</scope>
    <source>
        <strain evidence="5">5307AH</strain>
    </source>
</reference>
<dbReference type="PANTHER" id="PTHR46006:SF7">
    <property type="entry name" value="DH DOMAIN-CONTAINING PROTEIN"/>
    <property type="match status" value="1"/>
</dbReference>
<feature type="compositionally biased region" description="Polar residues" evidence="3">
    <location>
        <begin position="8"/>
        <end position="18"/>
    </location>
</feature>
<dbReference type="Gene3D" id="1.20.900.10">
    <property type="entry name" value="Dbl homology (DH) domain"/>
    <property type="match status" value="2"/>
</dbReference>
<feature type="region of interest" description="Disordered" evidence="3">
    <location>
        <begin position="354"/>
        <end position="429"/>
    </location>
</feature>
<dbReference type="PROSITE" id="PS50010">
    <property type="entry name" value="DH_2"/>
    <property type="match status" value="1"/>
</dbReference>
<protein>
    <submittedName>
        <fullName evidence="5">Dbl homology domain-containing protein</fullName>
    </submittedName>
</protein>
<sequence length="771" mass="84631">MKSLFNRLRTNNQRDAQPSSRSSSSQSLTKENKPPFLSRRSSSHSTHSFNPRRASTPIAALHSQSSSSSDSTGLVSTVEPIEDSHSPIPGNVEDDGDGTVRARTVSGDGNHVKKVTFRSPAPTPTASVALDDISMIPEATNQPAIRSRTNSQSHGRTTPASPQKTSFNQPKSADQSRSSSRQSLFNVSKISTSRKSSLQSSSTPATTSDSALSPTPSEHSFGGFSGGSYLPEPNSWSEMAEEDLIANLGPRERTRQEVLWEIVSSEERYVRELVKLNETFCKALLPPSATSPSLNLLAATHDLSRTLSPALSTQSQSPILESFDYLPIAAQYSSSSQHAPASSTAARMDAYNKLTNGRPSEAPTRKFSSTSMTSTSGPRSHQSLPPPKRDVKASGNHSRMSYHPGARSKAQNSRVISSGSIASTTSRPIPLPEPLEKVLTVLANGILEGHIKLAAALRRRYDNQYPLVRSLADVFTAHSYILREYATYVLHLEKALAEVDNALTAYTSASSSKRASKRLEETDLGQLGKTLLMLEELAAERGEAGLTISLSKPFGRLLKYPLLFQALLFHTDPSLKEYEATLAMVDEVQEIVRAIEDEKASWEERERTRDVWARIDGLERDKLIMAPKPNRLLVSEENAQSLEGDLKSIHDASVRQKKSIRRLSDILKGSAESAELWVVKFSDVSLLCEKTGTTNLPLSSNFKGSRSDSMPEMSSRARAANMSKRRGSVKARNLYRVGWLRVHAPRKTDRVQFIKVHEWHLKQKTGSTEGL</sequence>
<comment type="subcellular location">
    <subcellularLocation>
        <location evidence="1">Cytoplasm</location>
    </subcellularLocation>
</comment>
<feature type="compositionally biased region" description="Low complexity" evidence="3">
    <location>
        <begin position="38"/>
        <end position="48"/>
    </location>
</feature>
<dbReference type="Proteomes" id="UP001182556">
    <property type="component" value="Unassembled WGS sequence"/>
</dbReference>
<feature type="compositionally biased region" description="Low complexity" evidence="3">
    <location>
        <begin position="175"/>
        <end position="222"/>
    </location>
</feature>
<feature type="compositionally biased region" description="Polar residues" evidence="3">
    <location>
        <begin position="366"/>
        <end position="383"/>
    </location>
</feature>
<dbReference type="Pfam" id="PF00621">
    <property type="entry name" value="RhoGEF"/>
    <property type="match status" value="1"/>
</dbReference>
<proteinExistence type="predicted"/>
<dbReference type="GO" id="GO:0005085">
    <property type="term" value="F:guanyl-nucleotide exchange factor activity"/>
    <property type="evidence" value="ECO:0007669"/>
    <property type="project" value="InterPro"/>
</dbReference>
<evidence type="ECO:0000256" key="2">
    <source>
        <dbReference type="ARBA" id="ARBA00022490"/>
    </source>
</evidence>
<evidence type="ECO:0000256" key="1">
    <source>
        <dbReference type="ARBA" id="ARBA00004496"/>
    </source>
</evidence>
<keyword evidence="6" id="KW-1185">Reference proteome</keyword>
<feature type="region of interest" description="Disordered" evidence="3">
    <location>
        <begin position="1"/>
        <end position="226"/>
    </location>
</feature>
<dbReference type="GO" id="GO:0005737">
    <property type="term" value="C:cytoplasm"/>
    <property type="evidence" value="ECO:0007669"/>
    <property type="project" value="UniProtKB-SubCell"/>
</dbReference>
<dbReference type="SUPFAM" id="SSF48065">
    <property type="entry name" value="DBL homology domain (DH-domain)"/>
    <property type="match status" value="1"/>
</dbReference>
<keyword evidence="2" id="KW-0963">Cytoplasm</keyword>
<dbReference type="AlphaFoldDB" id="A0AAD9FWM9"/>
<evidence type="ECO:0000259" key="4">
    <source>
        <dbReference type="PROSITE" id="PS50010"/>
    </source>
</evidence>
<feature type="compositionally biased region" description="Polar residues" evidence="3">
    <location>
        <begin position="139"/>
        <end position="173"/>
    </location>
</feature>
<dbReference type="InterPro" id="IPR035899">
    <property type="entry name" value="DBL_dom_sf"/>
</dbReference>